<feature type="domain" description="CinA C-terminal" evidence="1">
    <location>
        <begin position="5"/>
        <end position="151"/>
    </location>
</feature>
<accession>A0A3G1KP48</accession>
<evidence type="ECO:0000259" key="1">
    <source>
        <dbReference type="Pfam" id="PF02464"/>
    </source>
</evidence>
<dbReference type="Proteomes" id="UP000323521">
    <property type="component" value="Chromosome"/>
</dbReference>
<dbReference type="Pfam" id="PF02464">
    <property type="entry name" value="CinA"/>
    <property type="match status" value="1"/>
</dbReference>
<gene>
    <name evidence="2" type="ORF">DCMF_04990</name>
</gene>
<dbReference type="InterPro" id="IPR008136">
    <property type="entry name" value="CinA_C"/>
</dbReference>
<protein>
    <recommendedName>
        <fullName evidence="1">CinA C-terminal domain-containing protein</fullName>
    </recommendedName>
</protein>
<dbReference type="OrthoDB" id="9801454at2"/>
<name>A0A3G1KP48_FORW1</name>
<sequence length="163" mass="17784">MKNALVIEQLKKNSFTISVAESCTGGLLSAALTSIPGSSECFGYGAITYSNQAKHETLGVPWEILQEFGAVSYQTAFWMAKCVRKIAQSHLGVSITGIAGPAGGSERKPVGLVFMALAKEGFCVAQKYYFQGDREEIRRLTVSRALDLIIQYGVVNDENFYRT</sequence>
<dbReference type="AlphaFoldDB" id="A0A3G1KP48"/>
<dbReference type="NCBIfam" id="TIGR00199">
    <property type="entry name" value="PncC_domain"/>
    <property type="match status" value="1"/>
</dbReference>
<evidence type="ECO:0000313" key="3">
    <source>
        <dbReference type="Proteomes" id="UP000323521"/>
    </source>
</evidence>
<proteinExistence type="predicted"/>
<dbReference type="KEGG" id="fwa:DCMF_04990"/>
<dbReference type="InterPro" id="IPR036653">
    <property type="entry name" value="CinA-like_C"/>
</dbReference>
<dbReference type="RefSeq" id="WP_148133407.1">
    <property type="nucleotide sequence ID" value="NZ_CP017634.1"/>
</dbReference>
<organism evidence="2 3">
    <name type="scientific">Formimonas warabiya</name>
    <dbReference type="NCBI Taxonomy" id="1761012"/>
    <lineage>
        <taxon>Bacteria</taxon>
        <taxon>Bacillati</taxon>
        <taxon>Bacillota</taxon>
        <taxon>Clostridia</taxon>
        <taxon>Eubacteriales</taxon>
        <taxon>Peptococcaceae</taxon>
        <taxon>Candidatus Formimonas</taxon>
    </lineage>
</organism>
<dbReference type="Gene3D" id="3.90.950.20">
    <property type="entry name" value="CinA-like"/>
    <property type="match status" value="1"/>
</dbReference>
<dbReference type="SUPFAM" id="SSF142433">
    <property type="entry name" value="CinA-like"/>
    <property type="match status" value="1"/>
</dbReference>
<keyword evidence="3" id="KW-1185">Reference proteome</keyword>
<reference evidence="2 3" key="1">
    <citation type="submission" date="2016-10" db="EMBL/GenBank/DDBJ databases">
        <title>Complete Genome Sequence of Peptococcaceae strain DCMF.</title>
        <authorList>
            <person name="Edwards R.J."/>
            <person name="Holland S.I."/>
            <person name="Deshpande N.P."/>
            <person name="Wong Y.K."/>
            <person name="Ertan H."/>
            <person name="Manefield M."/>
            <person name="Russell T.L."/>
            <person name="Lee M.J."/>
        </authorList>
    </citation>
    <scope>NUCLEOTIDE SEQUENCE [LARGE SCALE GENOMIC DNA]</scope>
    <source>
        <strain evidence="2 3">DCMF</strain>
    </source>
</reference>
<dbReference type="EMBL" id="CP017634">
    <property type="protein sequence ID" value="ATW24227.1"/>
    <property type="molecule type" value="Genomic_DNA"/>
</dbReference>
<evidence type="ECO:0000313" key="2">
    <source>
        <dbReference type="EMBL" id="ATW24227.1"/>
    </source>
</evidence>